<proteinExistence type="predicted"/>
<organism evidence="2 3">
    <name type="scientific">Tsukamurella pseudospumae</name>
    <dbReference type="NCBI Taxonomy" id="239498"/>
    <lineage>
        <taxon>Bacteria</taxon>
        <taxon>Bacillati</taxon>
        <taxon>Actinomycetota</taxon>
        <taxon>Actinomycetes</taxon>
        <taxon>Mycobacteriales</taxon>
        <taxon>Tsukamurellaceae</taxon>
        <taxon>Tsukamurella</taxon>
    </lineage>
</organism>
<dbReference type="OrthoDB" id="4761628at2"/>
<name>A0A138AXE7_9ACTN</name>
<evidence type="ECO:0000313" key="2">
    <source>
        <dbReference type="EMBL" id="KXP15137.1"/>
    </source>
</evidence>
<reference evidence="3" key="1">
    <citation type="submission" date="2016-02" db="EMBL/GenBank/DDBJ databases">
        <authorList>
            <person name="Wen L."/>
            <person name="He K."/>
            <person name="Yang H."/>
        </authorList>
    </citation>
    <scope>NUCLEOTIDE SEQUENCE [LARGE SCALE GENOMIC DNA]</scope>
    <source>
        <strain evidence="3">JCM 15929</strain>
    </source>
</reference>
<comment type="caution">
    <text evidence="2">The sequence shown here is derived from an EMBL/GenBank/DDBJ whole genome shotgun (WGS) entry which is preliminary data.</text>
</comment>
<evidence type="ECO:0008006" key="4">
    <source>
        <dbReference type="Google" id="ProtNLM"/>
    </source>
</evidence>
<feature type="signal peptide" evidence="1">
    <location>
        <begin position="1"/>
        <end position="29"/>
    </location>
</feature>
<feature type="chain" id="PRO_5038397927" description="Lipoprotein LpqN" evidence="1">
    <location>
        <begin position="30"/>
        <end position="205"/>
    </location>
</feature>
<sequence length="205" mass="20804">MTDLNARFKTATIAGSAGLALALTVGATAGTLLAPAASAAPGCAASTAQLVTVPSRAATEPIVQVPKPAGWERFDTAGRDVRLALVNRSLIADEFAPVAVVTVDKSDNANAKAAVDREVGAIRSSFGAKSVRTGTVCGFPSATVDYDFTSSAEPKPHPATLVAVGVPSRGGVHTVTLTLMTSRGDAPAYRAARSTMVSGLQIQAR</sequence>
<dbReference type="RefSeq" id="WP_068569826.1">
    <property type="nucleotide sequence ID" value="NZ_LSRF01000001.1"/>
</dbReference>
<dbReference type="AlphaFoldDB" id="A0A138AXE7"/>
<accession>A0A138AXE7</accession>
<protein>
    <recommendedName>
        <fullName evidence="4">Lipoprotein LpqN</fullName>
    </recommendedName>
</protein>
<dbReference type="EMBL" id="LSRF01000001">
    <property type="protein sequence ID" value="KXP15137.1"/>
    <property type="molecule type" value="Genomic_DNA"/>
</dbReference>
<evidence type="ECO:0000256" key="1">
    <source>
        <dbReference type="SAM" id="SignalP"/>
    </source>
</evidence>
<dbReference type="Gene3D" id="3.40.1000.10">
    <property type="entry name" value="Mog1/PsbP, alpha/beta/alpha sandwich"/>
    <property type="match status" value="1"/>
</dbReference>
<keyword evidence="1" id="KW-0732">Signal</keyword>
<evidence type="ECO:0000313" key="3">
    <source>
        <dbReference type="Proteomes" id="UP000070258"/>
    </source>
</evidence>
<gene>
    <name evidence="2" type="ORF">AXK60_04590</name>
</gene>
<dbReference type="Proteomes" id="UP000070258">
    <property type="component" value="Unassembled WGS sequence"/>
</dbReference>